<reference evidence="6" key="2">
    <citation type="submission" date="2025-08" db="UniProtKB">
        <authorList>
            <consortium name="Ensembl"/>
        </authorList>
    </citation>
    <scope>IDENTIFICATION</scope>
    <source>
        <strain evidence="6">Guanapo</strain>
    </source>
</reference>
<dbReference type="Bgee" id="ENSPREG00000001050">
    <property type="expression patterns" value="Expressed in caudal fin and 1 other cell type or tissue"/>
</dbReference>
<dbReference type="OrthoDB" id="4062651at2759"/>
<reference evidence="7" key="1">
    <citation type="submission" date="2013-11" db="EMBL/GenBank/DDBJ databases">
        <title>The genomic landscape of the Guanapo guppy.</title>
        <authorList>
            <person name="Kuenstner A."/>
            <person name="Dreyer C."/>
        </authorList>
    </citation>
    <scope>NUCLEOTIDE SEQUENCE</scope>
    <source>
        <strain evidence="7">Guanapo</strain>
    </source>
</reference>
<dbReference type="GeneID" id="103472848"/>
<dbReference type="PROSITE" id="PS50011">
    <property type="entry name" value="PROTEIN_KINASE_DOM"/>
    <property type="match status" value="1"/>
</dbReference>
<keyword evidence="1" id="KW-0547">Nucleotide-binding</keyword>
<keyword evidence="4" id="KW-0472">Membrane</keyword>
<dbReference type="GO" id="GO:0005886">
    <property type="term" value="C:plasma membrane"/>
    <property type="evidence" value="ECO:0007669"/>
    <property type="project" value="TreeGrafter"/>
</dbReference>
<protein>
    <submittedName>
        <fullName evidence="6">Tyrosine-protein kinase STYK1-like</fullName>
    </submittedName>
</protein>
<evidence type="ECO:0000256" key="3">
    <source>
        <dbReference type="SAM" id="MobiDB-lite"/>
    </source>
</evidence>
<accession>A0A3P9MVR2</accession>
<feature type="transmembrane region" description="Helical" evidence="4">
    <location>
        <begin position="25"/>
        <end position="49"/>
    </location>
</feature>
<dbReference type="InterPro" id="IPR000719">
    <property type="entry name" value="Prot_kinase_dom"/>
</dbReference>
<dbReference type="GO" id="GO:0007169">
    <property type="term" value="P:cell surface receptor protein tyrosine kinase signaling pathway"/>
    <property type="evidence" value="ECO:0007669"/>
    <property type="project" value="TreeGrafter"/>
</dbReference>
<dbReference type="Gene3D" id="1.10.510.10">
    <property type="entry name" value="Transferase(Phosphotransferase) domain 1"/>
    <property type="match status" value="1"/>
</dbReference>
<organism evidence="6 7">
    <name type="scientific">Poecilia reticulata</name>
    <name type="common">Guppy</name>
    <name type="synonym">Acanthophacelus reticulatus</name>
    <dbReference type="NCBI Taxonomy" id="8081"/>
    <lineage>
        <taxon>Eukaryota</taxon>
        <taxon>Metazoa</taxon>
        <taxon>Chordata</taxon>
        <taxon>Craniata</taxon>
        <taxon>Vertebrata</taxon>
        <taxon>Euteleostomi</taxon>
        <taxon>Actinopterygii</taxon>
        <taxon>Neopterygii</taxon>
        <taxon>Teleostei</taxon>
        <taxon>Neoteleostei</taxon>
        <taxon>Acanthomorphata</taxon>
        <taxon>Ovalentaria</taxon>
        <taxon>Atherinomorphae</taxon>
        <taxon>Cyprinodontiformes</taxon>
        <taxon>Poeciliidae</taxon>
        <taxon>Poeciliinae</taxon>
        <taxon>Poecilia</taxon>
    </lineage>
</organism>
<dbReference type="Pfam" id="PF07714">
    <property type="entry name" value="PK_Tyr_Ser-Thr"/>
    <property type="match status" value="1"/>
</dbReference>
<name>A0A3P9MVR2_POERE</name>
<dbReference type="GO" id="GO:0004714">
    <property type="term" value="F:transmembrane receptor protein tyrosine kinase activity"/>
    <property type="evidence" value="ECO:0007669"/>
    <property type="project" value="TreeGrafter"/>
</dbReference>
<dbReference type="GeneTree" id="ENSGT00940000157871"/>
<feature type="domain" description="Protein kinase" evidence="5">
    <location>
        <begin position="224"/>
        <end position="501"/>
    </location>
</feature>
<evidence type="ECO:0000313" key="7">
    <source>
        <dbReference type="Proteomes" id="UP000242638"/>
    </source>
</evidence>
<dbReference type="PRINTS" id="PR00109">
    <property type="entry name" value="TYRKINASE"/>
</dbReference>
<dbReference type="GO" id="GO:0043235">
    <property type="term" value="C:receptor complex"/>
    <property type="evidence" value="ECO:0007669"/>
    <property type="project" value="TreeGrafter"/>
</dbReference>
<dbReference type="PANTHER" id="PTHR24416">
    <property type="entry name" value="TYROSINE-PROTEIN KINASE RECEPTOR"/>
    <property type="match status" value="1"/>
</dbReference>
<keyword evidence="4" id="KW-1133">Transmembrane helix</keyword>
<dbReference type="OMA" id="ERHATRH"/>
<dbReference type="STRING" id="8081.ENSPREP00000001396"/>
<dbReference type="InterPro" id="IPR001245">
    <property type="entry name" value="Ser-Thr/Tyr_kinase_cat_dom"/>
</dbReference>
<dbReference type="InterPro" id="IPR011009">
    <property type="entry name" value="Kinase-like_dom_sf"/>
</dbReference>
<dbReference type="RefSeq" id="XP_008420914.1">
    <property type="nucleotide sequence ID" value="XM_008422692.2"/>
</dbReference>
<evidence type="ECO:0000259" key="5">
    <source>
        <dbReference type="PROSITE" id="PS50011"/>
    </source>
</evidence>
<evidence type="ECO:0000256" key="4">
    <source>
        <dbReference type="SAM" id="Phobius"/>
    </source>
</evidence>
<dbReference type="Ensembl" id="ENSPRET00000001437.1">
    <property type="protein sequence ID" value="ENSPREP00000001396.1"/>
    <property type="gene ID" value="ENSPREG00000001050.1"/>
</dbReference>
<dbReference type="GO" id="GO:0005524">
    <property type="term" value="F:ATP binding"/>
    <property type="evidence" value="ECO:0007669"/>
    <property type="project" value="UniProtKB-KW"/>
</dbReference>
<evidence type="ECO:0000256" key="1">
    <source>
        <dbReference type="ARBA" id="ARBA00022741"/>
    </source>
</evidence>
<evidence type="ECO:0000313" key="6">
    <source>
        <dbReference type="Ensembl" id="ENSPREP00000001396.1"/>
    </source>
</evidence>
<dbReference type="AlphaFoldDB" id="A0A3P9MVR2"/>
<feature type="region of interest" description="Disordered" evidence="3">
    <location>
        <begin position="123"/>
        <end position="234"/>
    </location>
</feature>
<feature type="compositionally biased region" description="Basic residues" evidence="3">
    <location>
        <begin position="141"/>
        <end position="153"/>
    </location>
</feature>
<feature type="compositionally biased region" description="Basic residues" evidence="3">
    <location>
        <begin position="76"/>
        <end position="97"/>
    </location>
</feature>
<sequence length="536" mass="60993">MTTNYTDISPCAPDDRLCITREYQLGVIVVPSLLVSLTVITLLIIFILLCCNQSERTRVRTPTRYHNHQHTTNQRHTQRNHHHHHNNNRHPHHRHHLQGIDAPPGIDPLEHEEVPMRVQNTHHNAKPQHESPERHGTAAPHRTRDRHAAATRHRSPERQATRHHSPERHATRHHSPERHATRHHSPERHATRHRSPERHTTRHHSPERHATRHRSPERQMTAEPQTSTRRHLGNFSHVTALTPSSYTKPNDTVSLYRACMDNKDIILRALKENASNREKQHFLGFASFLGGLGPHPFIPALLGVVSVRSPLVIVLEELRHRDLLGFLWKCREDNTSHEMTEKRIFTMAGQVASALDYLHSQGSIHGNIGARSVLVGGDMTAKLWGLGPAYHRTQVDTAGLVEEMELKKWQAPEVLARRTASNSSDVWSFGILLYEMVSLGDPPFAHIMSTELLQYLQRGKTLKRPTNCSNTLYSMMKSCCSWSPQGRPSVAGLSRMLHAGEQSANGSTALRAPEPLNVERYMREAGYGEAFNYAVF</sequence>
<reference evidence="6" key="3">
    <citation type="submission" date="2025-09" db="UniProtKB">
        <authorList>
            <consortium name="Ensembl"/>
        </authorList>
    </citation>
    <scope>IDENTIFICATION</scope>
    <source>
        <strain evidence="6">Guanapo</strain>
    </source>
</reference>
<proteinExistence type="predicted"/>
<feature type="compositionally biased region" description="Basic and acidic residues" evidence="3">
    <location>
        <begin position="127"/>
        <end position="136"/>
    </location>
</feature>
<feature type="compositionally biased region" description="Basic residues" evidence="3">
    <location>
        <begin position="60"/>
        <end position="69"/>
    </location>
</feature>
<keyword evidence="7" id="KW-1185">Reference proteome</keyword>
<feature type="compositionally biased region" description="Basic residues" evidence="3">
    <location>
        <begin position="161"/>
        <end position="215"/>
    </location>
</feature>
<evidence type="ECO:0000256" key="2">
    <source>
        <dbReference type="ARBA" id="ARBA00022840"/>
    </source>
</evidence>
<keyword evidence="2" id="KW-0067">ATP-binding</keyword>
<dbReference type="KEGG" id="pret:103472848"/>
<feature type="region of interest" description="Disordered" evidence="3">
    <location>
        <begin position="60"/>
        <end position="109"/>
    </location>
</feature>
<dbReference type="InterPro" id="IPR050122">
    <property type="entry name" value="RTK"/>
</dbReference>
<keyword evidence="4" id="KW-0812">Transmembrane</keyword>
<dbReference type="SUPFAM" id="SSF56112">
    <property type="entry name" value="Protein kinase-like (PK-like)"/>
    <property type="match status" value="1"/>
</dbReference>
<dbReference type="PANTHER" id="PTHR24416:SF631">
    <property type="entry name" value="SERINE_THREONINE_TYROSINE KINASE 1"/>
    <property type="match status" value="1"/>
</dbReference>
<dbReference type="Proteomes" id="UP000242638">
    <property type="component" value="Unassembled WGS sequence"/>
</dbReference>